<evidence type="ECO:0000256" key="6">
    <source>
        <dbReference type="ARBA" id="ARBA00022516"/>
    </source>
</evidence>
<dbReference type="InterPro" id="IPR036736">
    <property type="entry name" value="ACP-like_sf"/>
</dbReference>
<evidence type="ECO:0000256" key="13">
    <source>
        <dbReference type="ARBA" id="ARBA00023160"/>
    </source>
</evidence>
<dbReference type="PANTHER" id="PTHR20863:SF28">
    <property type="entry name" value="ACYL CARRIER PROTEIN, MITOCHONDRIAL"/>
    <property type="match status" value="1"/>
</dbReference>
<evidence type="ECO:0000256" key="7">
    <source>
        <dbReference type="ARBA" id="ARBA00022553"/>
    </source>
</evidence>
<dbReference type="GO" id="GO:0099128">
    <property type="term" value="C:mitochondrial [2Fe-2S] assembly complex"/>
    <property type="evidence" value="ECO:0007669"/>
    <property type="project" value="UniProtKB-ARBA"/>
</dbReference>
<keyword evidence="5 14" id="KW-0596">Phosphopantetheine</keyword>
<evidence type="ECO:0000256" key="5">
    <source>
        <dbReference type="ARBA" id="ARBA00022450"/>
    </source>
</evidence>
<dbReference type="NCBIfam" id="TIGR00517">
    <property type="entry name" value="acyl_carrier"/>
    <property type="match status" value="1"/>
</dbReference>
<dbReference type="InterPro" id="IPR006162">
    <property type="entry name" value="Ppantetheine_attach_site"/>
</dbReference>
<comment type="similarity">
    <text evidence="3">Belongs to the acyl carrier protein (ACP) family.</text>
</comment>
<keyword evidence="13 14" id="KW-0275">Fatty acid biosynthesis</keyword>
<dbReference type="PROSITE" id="PS50075">
    <property type="entry name" value="CARRIER"/>
    <property type="match status" value="1"/>
</dbReference>
<protein>
    <recommendedName>
        <fullName evidence="14">Acyl carrier protein</fullName>
    </recommendedName>
</protein>
<dbReference type="Gene3D" id="1.10.1200.10">
    <property type="entry name" value="ACP-like"/>
    <property type="match status" value="1"/>
</dbReference>
<reference evidence="16 17" key="1">
    <citation type="submission" date="2016-07" db="EMBL/GenBank/DDBJ databases">
        <title>Pervasive Adenine N6-methylation of Active Genes in Fungi.</title>
        <authorList>
            <consortium name="DOE Joint Genome Institute"/>
            <person name="Mondo S.J."/>
            <person name="Dannebaum R.O."/>
            <person name="Kuo R.C."/>
            <person name="Labutti K."/>
            <person name="Haridas S."/>
            <person name="Kuo A."/>
            <person name="Salamov A."/>
            <person name="Ahrendt S.R."/>
            <person name="Lipzen A."/>
            <person name="Sullivan W."/>
            <person name="Andreopoulos W.B."/>
            <person name="Clum A."/>
            <person name="Lindquist E."/>
            <person name="Daum C."/>
            <person name="Ramamoorthy G.K."/>
            <person name="Gryganskyi A."/>
            <person name="Culley D."/>
            <person name="Magnuson J.K."/>
            <person name="James T.Y."/>
            <person name="O'Malley M.A."/>
            <person name="Stajich J.E."/>
            <person name="Spatafora J.W."/>
            <person name="Visel A."/>
            <person name="Grigoriev I.V."/>
        </authorList>
    </citation>
    <scope>NUCLEOTIDE SEQUENCE [LARGE SCALE GENOMIC DNA]</scope>
    <source>
        <strain evidence="16 17">NRRL 3301</strain>
    </source>
</reference>
<keyword evidence="9" id="KW-0809">Transit peptide</keyword>
<keyword evidence="10" id="KW-0249">Electron transport</keyword>
<comment type="pathway">
    <text evidence="2">Lipid metabolism; fatty acid biosynthesis.</text>
</comment>
<proteinExistence type="inferred from homology"/>
<comment type="subcellular location">
    <subcellularLocation>
        <location evidence="1">Mitochondrion</location>
    </subcellularLocation>
</comment>
<dbReference type="Proteomes" id="UP000242146">
    <property type="component" value="Unassembled WGS sequence"/>
</dbReference>
<dbReference type="EMBL" id="MCGT01000018">
    <property type="protein sequence ID" value="ORX52306.1"/>
    <property type="molecule type" value="Genomic_DNA"/>
</dbReference>
<dbReference type="SUPFAM" id="SSF47336">
    <property type="entry name" value="ACP-like"/>
    <property type="match status" value="1"/>
</dbReference>
<evidence type="ECO:0000256" key="10">
    <source>
        <dbReference type="ARBA" id="ARBA00022982"/>
    </source>
</evidence>
<organism evidence="16 17">
    <name type="scientific">Hesseltinella vesiculosa</name>
    <dbReference type="NCBI Taxonomy" id="101127"/>
    <lineage>
        <taxon>Eukaryota</taxon>
        <taxon>Fungi</taxon>
        <taxon>Fungi incertae sedis</taxon>
        <taxon>Mucoromycota</taxon>
        <taxon>Mucoromycotina</taxon>
        <taxon>Mucoromycetes</taxon>
        <taxon>Mucorales</taxon>
        <taxon>Cunninghamellaceae</taxon>
        <taxon>Hesseltinella</taxon>
    </lineage>
</organism>
<evidence type="ECO:0000256" key="11">
    <source>
        <dbReference type="ARBA" id="ARBA00023098"/>
    </source>
</evidence>
<dbReference type="GO" id="GO:0000035">
    <property type="term" value="F:acyl binding"/>
    <property type="evidence" value="ECO:0007669"/>
    <property type="project" value="TreeGrafter"/>
</dbReference>
<evidence type="ECO:0000256" key="1">
    <source>
        <dbReference type="ARBA" id="ARBA00004173"/>
    </source>
</evidence>
<keyword evidence="8" id="KW-0276">Fatty acid metabolism</keyword>
<keyword evidence="4" id="KW-0813">Transport</keyword>
<keyword evidence="7" id="KW-0597">Phosphoprotein</keyword>
<evidence type="ECO:0000256" key="3">
    <source>
        <dbReference type="ARBA" id="ARBA00010930"/>
    </source>
</evidence>
<dbReference type="NCBIfam" id="NF002148">
    <property type="entry name" value="PRK00982.1-2"/>
    <property type="match status" value="1"/>
</dbReference>
<dbReference type="HAMAP" id="MF_01217">
    <property type="entry name" value="Acyl_carrier"/>
    <property type="match status" value="1"/>
</dbReference>
<evidence type="ECO:0000259" key="15">
    <source>
        <dbReference type="PROSITE" id="PS50075"/>
    </source>
</evidence>
<dbReference type="OrthoDB" id="448946at2759"/>
<comment type="caution">
    <text evidence="16">The sequence shown here is derived from an EMBL/GenBank/DDBJ whole genome shotgun (WGS) entry which is preliminary data.</text>
</comment>
<evidence type="ECO:0000256" key="12">
    <source>
        <dbReference type="ARBA" id="ARBA00023128"/>
    </source>
</evidence>
<accession>A0A1X2GEY2</accession>
<keyword evidence="17" id="KW-1185">Reference proteome</keyword>
<evidence type="ECO:0000256" key="9">
    <source>
        <dbReference type="ARBA" id="ARBA00022946"/>
    </source>
</evidence>
<dbReference type="InterPro" id="IPR009081">
    <property type="entry name" value="PP-bd_ACP"/>
</dbReference>
<dbReference type="PROSITE" id="PS00012">
    <property type="entry name" value="PHOSPHOPANTETHEINE"/>
    <property type="match status" value="1"/>
</dbReference>
<dbReference type="AlphaFoldDB" id="A0A1X2GEY2"/>
<name>A0A1X2GEY2_9FUNG</name>
<dbReference type="InterPro" id="IPR003231">
    <property type="entry name" value="ACP"/>
</dbReference>
<gene>
    <name evidence="16" type="ORF">DM01DRAFT_1323432</name>
</gene>
<feature type="domain" description="Carrier" evidence="15">
    <location>
        <begin position="34"/>
        <end position="109"/>
    </location>
</feature>
<keyword evidence="11" id="KW-0443">Lipid metabolism</keyword>
<keyword evidence="12" id="KW-0496">Mitochondrion</keyword>
<evidence type="ECO:0000256" key="8">
    <source>
        <dbReference type="ARBA" id="ARBA00022832"/>
    </source>
</evidence>
<comment type="function">
    <text evidence="14">Carrier of the growing fatty acid chain in fatty acid biosynthesis.</text>
</comment>
<evidence type="ECO:0000313" key="16">
    <source>
        <dbReference type="EMBL" id="ORX52306.1"/>
    </source>
</evidence>
<dbReference type="FunFam" id="1.10.1200.10:FF:000003">
    <property type="entry name" value="Acyl carrier protein"/>
    <property type="match status" value="1"/>
</dbReference>
<dbReference type="PANTHER" id="PTHR20863">
    <property type="entry name" value="ACYL CARRIER PROTEIN"/>
    <property type="match status" value="1"/>
</dbReference>
<evidence type="ECO:0000256" key="2">
    <source>
        <dbReference type="ARBA" id="ARBA00005194"/>
    </source>
</evidence>
<evidence type="ECO:0000256" key="4">
    <source>
        <dbReference type="ARBA" id="ARBA00022448"/>
    </source>
</evidence>
<evidence type="ECO:0000256" key="14">
    <source>
        <dbReference type="RuleBase" id="RU000722"/>
    </source>
</evidence>
<keyword evidence="6 14" id="KW-0444">Lipid biosynthesis</keyword>
<dbReference type="GO" id="GO:0000036">
    <property type="term" value="F:acyl carrier activity"/>
    <property type="evidence" value="ECO:0007669"/>
    <property type="project" value="TreeGrafter"/>
</dbReference>
<sequence length="112" mass="12393">MLFRPTVLLSAAAKASVYRTIPSRFYTATALSNNEIQTRILDIVKGFDKVDQNKVTVSSNFVTDLGLDSLDTVELVMAIEEDFSVEIPDKDADEIKSVTDAIKYISTRSDAQ</sequence>
<evidence type="ECO:0000313" key="17">
    <source>
        <dbReference type="Proteomes" id="UP000242146"/>
    </source>
</evidence>
<dbReference type="Pfam" id="PF00550">
    <property type="entry name" value="PP-binding"/>
    <property type="match status" value="1"/>
</dbReference>
<dbReference type="STRING" id="101127.A0A1X2GEY2"/>